<evidence type="ECO:0000256" key="9">
    <source>
        <dbReference type="RuleBase" id="RU365087"/>
    </source>
</evidence>
<name>A0AA48I0Q6_9FIRM</name>
<evidence type="ECO:0000313" key="10">
    <source>
        <dbReference type="EMBL" id="BED91637.1"/>
    </source>
</evidence>
<evidence type="ECO:0000256" key="4">
    <source>
        <dbReference type="ARBA" id="ARBA00022692"/>
    </source>
</evidence>
<keyword evidence="9" id="KW-1003">Cell membrane</keyword>
<comment type="subcellular location">
    <subcellularLocation>
        <location evidence="9">Cell membrane</location>
        <topology evidence="9">Multi-pass membrane protein</topology>
    </subcellularLocation>
    <subcellularLocation>
        <location evidence="1">Membrane</location>
        <topology evidence="1">Multi-pass membrane protein</topology>
    </subcellularLocation>
</comment>
<proteinExistence type="inferred from homology"/>
<keyword evidence="7 9" id="KW-0811">Translocation</keyword>
<comment type="function">
    <text evidence="9">Involved in protein export. Participates in an early event of protein translocation.</text>
</comment>
<dbReference type="Pfam" id="PF03840">
    <property type="entry name" value="SecG"/>
    <property type="match status" value="1"/>
</dbReference>
<evidence type="ECO:0000256" key="1">
    <source>
        <dbReference type="ARBA" id="ARBA00004141"/>
    </source>
</evidence>
<keyword evidence="6 9" id="KW-1133">Transmembrane helix</keyword>
<evidence type="ECO:0000256" key="7">
    <source>
        <dbReference type="ARBA" id="ARBA00023010"/>
    </source>
</evidence>
<reference evidence="10" key="1">
    <citation type="journal article" date="2023" name="ISME J.">
        <title>Emergence of putative energy parasites within Clostridia revealed by genome analysis of a novel endosymbiotic clade.</title>
        <authorList>
            <person name="Takahashi K."/>
            <person name="Kuwahara H."/>
            <person name="Horikawa Y."/>
            <person name="Izawa K."/>
            <person name="Kato D."/>
            <person name="Inagaki T."/>
            <person name="Yuki M."/>
            <person name="Ohkuma M."/>
            <person name="Hongoh Y."/>
        </authorList>
    </citation>
    <scope>NUCLEOTIDE SEQUENCE</scope>
    <source>
        <strain evidence="10">CfP3-15</strain>
    </source>
</reference>
<dbReference type="Proteomes" id="UP001337580">
    <property type="component" value="Chromosome"/>
</dbReference>
<evidence type="ECO:0000256" key="2">
    <source>
        <dbReference type="ARBA" id="ARBA00008445"/>
    </source>
</evidence>
<feature type="transmembrane region" description="Helical" evidence="9">
    <location>
        <begin position="64"/>
        <end position="84"/>
    </location>
</feature>
<dbReference type="InterPro" id="IPR004692">
    <property type="entry name" value="SecG"/>
</dbReference>
<dbReference type="GO" id="GO:0009306">
    <property type="term" value="P:protein secretion"/>
    <property type="evidence" value="ECO:0007669"/>
    <property type="project" value="UniProtKB-UniRule"/>
</dbReference>
<dbReference type="KEGG" id="ips:CfP315_0144"/>
<dbReference type="EMBL" id="AP027924">
    <property type="protein sequence ID" value="BED91637.1"/>
    <property type="molecule type" value="Genomic_DNA"/>
</dbReference>
<keyword evidence="5 9" id="KW-0653">Protein transport</keyword>
<evidence type="ECO:0000256" key="5">
    <source>
        <dbReference type="ARBA" id="ARBA00022927"/>
    </source>
</evidence>
<dbReference type="GO" id="GO:0015450">
    <property type="term" value="F:protein-transporting ATPase activity"/>
    <property type="evidence" value="ECO:0007669"/>
    <property type="project" value="UniProtKB-UniRule"/>
</dbReference>
<protein>
    <recommendedName>
        <fullName evidence="9">Protein-export membrane protein SecG</fullName>
    </recommendedName>
</protein>
<evidence type="ECO:0000256" key="6">
    <source>
        <dbReference type="ARBA" id="ARBA00022989"/>
    </source>
</evidence>
<accession>A0AA48I0Q6</accession>
<organism evidence="10">
    <name type="scientific">Candidatus Improbicoccus pseudotrichonymphae</name>
    <dbReference type="NCBI Taxonomy" id="3033792"/>
    <lineage>
        <taxon>Bacteria</taxon>
        <taxon>Bacillati</taxon>
        <taxon>Bacillota</taxon>
        <taxon>Clostridia</taxon>
        <taxon>Candidatus Improbicoccus</taxon>
    </lineage>
</organism>
<evidence type="ECO:0000256" key="8">
    <source>
        <dbReference type="ARBA" id="ARBA00023136"/>
    </source>
</evidence>
<evidence type="ECO:0000256" key="3">
    <source>
        <dbReference type="ARBA" id="ARBA00022448"/>
    </source>
</evidence>
<sequence>MSIIEIILGVCVIVFSAAIVGIILTQEGKQQNAGGFITGASSDTFLNKHKGRSKDAFLARWTRFIAISIFVLVIAINVISYFHFLGA</sequence>
<dbReference type="NCBIfam" id="TIGR00810">
    <property type="entry name" value="secG"/>
    <property type="match status" value="1"/>
</dbReference>
<dbReference type="GO" id="GO:0005886">
    <property type="term" value="C:plasma membrane"/>
    <property type="evidence" value="ECO:0007669"/>
    <property type="project" value="UniProtKB-SubCell"/>
</dbReference>
<keyword evidence="3 9" id="KW-0813">Transport</keyword>
<feature type="transmembrane region" description="Helical" evidence="9">
    <location>
        <begin position="6"/>
        <end position="24"/>
    </location>
</feature>
<dbReference type="PRINTS" id="PR01651">
    <property type="entry name" value="SECGEXPORT"/>
</dbReference>
<keyword evidence="8 9" id="KW-0472">Membrane</keyword>
<dbReference type="AlphaFoldDB" id="A0AA48I0Q6"/>
<comment type="similarity">
    <text evidence="2 9">Belongs to the SecG family.</text>
</comment>
<keyword evidence="4 9" id="KW-0812">Transmembrane</keyword>
<gene>
    <name evidence="10" type="ORF">CfP315_0144</name>
</gene>